<protein>
    <submittedName>
        <fullName evidence="1">Uncharacterized protein</fullName>
    </submittedName>
</protein>
<sequence>MAAATGWLDPLEEFFQEAGLSQCLRALQIEAIVFPAQPGPNFESSLRKLSDSIQQYLAERSGAEKARSAGAAGAKDSMGPAGGSGQLRSESPRGHACQSTVCDDIVKNTMDRKQTAQEMDSFIDRQQEFICSSNRDEFLVTGGGGGEDTCARTDARGAGCGVKLQADLGKDNSSALGRSTASWLKSDDCAGAAAALPLDGLEERVENIRDHLNVRFVPEEADIYRRVAALEDRIMLLEREFPPWSAEHFKQPGRRYMQPPPVTVYRALPPSMHAEPASTAAPGRTTATRTGMAQARTAASRPKGLRAQPKAQSTASVH</sequence>
<gene>
    <name evidence="1" type="ORF">IWQ57_004250</name>
</gene>
<reference evidence="1" key="1">
    <citation type="submission" date="2022-07" db="EMBL/GenBank/DDBJ databases">
        <title>Phylogenomic reconstructions and comparative analyses of Kickxellomycotina fungi.</title>
        <authorList>
            <person name="Reynolds N.K."/>
            <person name="Stajich J.E."/>
            <person name="Barry K."/>
            <person name="Grigoriev I.V."/>
            <person name="Crous P."/>
            <person name="Smith M.E."/>
        </authorList>
    </citation>
    <scope>NUCLEOTIDE SEQUENCE</scope>
    <source>
        <strain evidence="1">CBS 109366</strain>
    </source>
</reference>
<dbReference type="EMBL" id="JANBUJ010001615">
    <property type="protein sequence ID" value="KAJ2766726.1"/>
    <property type="molecule type" value="Genomic_DNA"/>
</dbReference>
<evidence type="ECO:0000313" key="2">
    <source>
        <dbReference type="Proteomes" id="UP001140234"/>
    </source>
</evidence>
<dbReference type="Proteomes" id="UP001140234">
    <property type="component" value="Unassembled WGS sequence"/>
</dbReference>
<comment type="caution">
    <text evidence="1">The sequence shown here is derived from an EMBL/GenBank/DDBJ whole genome shotgun (WGS) entry which is preliminary data.</text>
</comment>
<proteinExistence type="predicted"/>
<name>A0ACC1JT24_9FUNG</name>
<evidence type="ECO:0000313" key="1">
    <source>
        <dbReference type="EMBL" id="KAJ2766726.1"/>
    </source>
</evidence>
<accession>A0ACC1JT24</accession>
<feature type="non-terminal residue" evidence="1">
    <location>
        <position position="318"/>
    </location>
</feature>
<organism evidence="1 2">
    <name type="scientific">Coemansia nantahalensis</name>
    <dbReference type="NCBI Taxonomy" id="2789366"/>
    <lineage>
        <taxon>Eukaryota</taxon>
        <taxon>Fungi</taxon>
        <taxon>Fungi incertae sedis</taxon>
        <taxon>Zoopagomycota</taxon>
        <taxon>Kickxellomycotina</taxon>
        <taxon>Kickxellomycetes</taxon>
        <taxon>Kickxellales</taxon>
        <taxon>Kickxellaceae</taxon>
        <taxon>Coemansia</taxon>
    </lineage>
</organism>
<keyword evidence="2" id="KW-1185">Reference proteome</keyword>